<dbReference type="SMART" id="SM00382">
    <property type="entry name" value="AAA"/>
    <property type="match status" value="1"/>
</dbReference>
<gene>
    <name evidence="5" type="ORF">DF223_10055</name>
</gene>
<organism evidence="5 6">
    <name type="scientific">Mycetocola zhujimingii</name>
    <dbReference type="NCBI Taxonomy" id="2079792"/>
    <lineage>
        <taxon>Bacteria</taxon>
        <taxon>Bacillati</taxon>
        <taxon>Actinomycetota</taxon>
        <taxon>Actinomycetes</taxon>
        <taxon>Micrococcales</taxon>
        <taxon>Microbacteriaceae</taxon>
        <taxon>Mycetocola</taxon>
    </lineage>
</organism>
<dbReference type="GO" id="GO:0005524">
    <property type="term" value="F:ATP binding"/>
    <property type="evidence" value="ECO:0007669"/>
    <property type="project" value="UniProtKB-KW"/>
</dbReference>
<dbReference type="PROSITE" id="PS50893">
    <property type="entry name" value="ABC_TRANSPORTER_2"/>
    <property type="match status" value="1"/>
</dbReference>
<name>A0A2U1TCJ8_9MICO</name>
<feature type="domain" description="ABC transporter" evidence="4">
    <location>
        <begin position="19"/>
        <end position="259"/>
    </location>
</feature>
<dbReference type="Gene3D" id="3.40.50.300">
    <property type="entry name" value="P-loop containing nucleotide triphosphate hydrolases"/>
    <property type="match status" value="1"/>
</dbReference>
<dbReference type="Pfam" id="PF12399">
    <property type="entry name" value="BCA_ABC_TP_C"/>
    <property type="match status" value="1"/>
</dbReference>
<dbReference type="SUPFAM" id="SSF52540">
    <property type="entry name" value="P-loop containing nucleoside triphosphate hydrolases"/>
    <property type="match status" value="1"/>
</dbReference>
<proteinExistence type="predicted"/>
<dbReference type="EMBL" id="QEFB01000011">
    <property type="protein sequence ID" value="PWC06604.1"/>
    <property type="molecule type" value="Genomic_DNA"/>
</dbReference>
<dbReference type="Pfam" id="PF00005">
    <property type="entry name" value="ABC_tran"/>
    <property type="match status" value="1"/>
</dbReference>
<evidence type="ECO:0000256" key="3">
    <source>
        <dbReference type="ARBA" id="ARBA00022840"/>
    </source>
</evidence>
<dbReference type="CDD" id="cd03219">
    <property type="entry name" value="ABC_Mj1267_LivG_branched"/>
    <property type="match status" value="1"/>
</dbReference>
<dbReference type="RefSeq" id="WP_108963057.1">
    <property type="nucleotide sequence ID" value="NZ_QEFB01000011.1"/>
</dbReference>
<keyword evidence="1" id="KW-0813">Transport</keyword>
<dbReference type="InterPro" id="IPR051120">
    <property type="entry name" value="ABC_AA/LPS_Transport"/>
</dbReference>
<reference evidence="6" key="1">
    <citation type="submission" date="2018-04" db="EMBL/GenBank/DDBJ databases">
        <authorList>
            <person name="Liu S."/>
            <person name="Wang Z."/>
            <person name="Li J."/>
        </authorList>
    </citation>
    <scope>NUCLEOTIDE SEQUENCE [LARGE SCALE GENOMIC DNA]</scope>
    <source>
        <strain evidence="6">622</strain>
    </source>
</reference>
<dbReference type="InterPro" id="IPR027417">
    <property type="entry name" value="P-loop_NTPase"/>
</dbReference>
<accession>A0A2U1TCJ8</accession>
<protein>
    <submittedName>
        <fullName evidence="5">ABC transporter ATP-binding protein</fullName>
    </submittedName>
</protein>
<dbReference type="Proteomes" id="UP000244962">
    <property type="component" value="Unassembled WGS sequence"/>
</dbReference>
<evidence type="ECO:0000256" key="2">
    <source>
        <dbReference type="ARBA" id="ARBA00022741"/>
    </source>
</evidence>
<dbReference type="PANTHER" id="PTHR45772">
    <property type="entry name" value="CONSERVED COMPONENT OF ABC TRANSPORTER FOR NATURAL AMINO ACIDS-RELATED"/>
    <property type="match status" value="1"/>
</dbReference>
<keyword evidence="3 5" id="KW-0067">ATP-binding</keyword>
<dbReference type="GO" id="GO:0016887">
    <property type="term" value="F:ATP hydrolysis activity"/>
    <property type="evidence" value="ECO:0007669"/>
    <property type="project" value="InterPro"/>
</dbReference>
<sequence length="263" mass="26898">MSTQHPVRSSDSRDADPRLQIAELTVRFGGLTALDAVSFEVGAGETVALIGPNGAGKTTVFNSVCGLVKPSAGRVTIDGVPAPASPTGLIRHGVARTLQGLGLFGGMSVLENVLVPLAAPGRSGRAAGPGRAGADAVTTATETLRDLGLDAEAQRPVDSLPYPERKRVALARALVTQPTLLLLDEPAGGLGAGDIADLSAIVRRVAASGCSVLLVEHHMDFVMALADRIAVLDFGRVIACGTPGEVQADPRVEEAYLGVEVAS</sequence>
<keyword evidence="6" id="KW-1185">Reference proteome</keyword>
<dbReference type="InterPro" id="IPR003439">
    <property type="entry name" value="ABC_transporter-like_ATP-bd"/>
</dbReference>
<keyword evidence="2" id="KW-0547">Nucleotide-binding</keyword>
<evidence type="ECO:0000313" key="6">
    <source>
        <dbReference type="Proteomes" id="UP000244962"/>
    </source>
</evidence>
<dbReference type="InterPro" id="IPR003593">
    <property type="entry name" value="AAA+_ATPase"/>
</dbReference>
<dbReference type="GO" id="GO:0005886">
    <property type="term" value="C:plasma membrane"/>
    <property type="evidence" value="ECO:0007669"/>
    <property type="project" value="TreeGrafter"/>
</dbReference>
<evidence type="ECO:0000259" key="4">
    <source>
        <dbReference type="PROSITE" id="PS50893"/>
    </source>
</evidence>
<dbReference type="AlphaFoldDB" id="A0A2U1TCJ8"/>
<dbReference type="InterPro" id="IPR032823">
    <property type="entry name" value="BCA_ABC_TP_C"/>
</dbReference>
<comment type="caution">
    <text evidence="5">The sequence shown here is derived from an EMBL/GenBank/DDBJ whole genome shotgun (WGS) entry which is preliminary data.</text>
</comment>
<evidence type="ECO:0000256" key="1">
    <source>
        <dbReference type="ARBA" id="ARBA00022448"/>
    </source>
</evidence>
<evidence type="ECO:0000313" key="5">
    <source>
        <dbReference type="EMBL" id="PWC06604.1"/>
    </source>
</evidence>